<comment type="caution">
    <text evidence="2">The sequence shown here is derived from an EMBL/GenBank/DDBJ whole genome shotgun (WGS) entry which is preliminary data.</text>
</comment>
<evidence type="ECO:0000256" key="1">
    <source>
        <dbReference type="SAM" id="MobiDB-lite"/>
    </source>
</evidence>
<keyword evidence="3" id="KW-1185">Reference proteome</keyword>
<feature type="region of interest" description="Disordered" evidence="1">
    <location>
        <begin position="32"/>
        <end position="64"/>
    </location>
</feature>
<feature type="compositionally biased region" description="Pro residues" evidence="1">
    <location>
        <begin position="44"/>
        <end position="54"/>
    </location>
</feature>
<dbReference type="AlphaFoldDB" id="A0A7W7CMY7"/>
<evidence type="ECO:0000313" key="3">
    <source>
        <dbReference type="Proteomes" id="UP000542742"/>
    </source>
</evidence>
<dbReference type="Proteomes" id="UP000542742">
    <property type="component" value="Unassembled WGS sequence"/>
</dbReference>
<proteinExistence type="predicted"/>
<reference evidence="2 3" key="1">
    <citation type="submission" date="2020-08" db="EMBL/GenBank/DDBJ databases">
        <title>Sequencing the genomes of 1000 actinobacteria strains.</title>
        <authorList>
            <person name="Klenk H.-P."/>
        </authorList>
    </citation>
    <scope>NUCLEOTIDE SEQUENCE [LARGE SCALE GENOMIC DNA]</scope>
    <source>
        <strain evidence="2 3">DSM 45518</strain>
    </source>
</reference>
<accession>A0A7W7CMY7</accession>
<gene>
    <name evidence="2" type="ORF">BKA14_001692</name>
</gene>
<dbReference type="RefSeq" id="WP_184950345.1">
    <property type="nucleotide sequence ID" value="NZ_BOMC01000006.1"/>
</dbReference>
<protein>
    <submittedName>
        <fullName evidence="2">Uncharacterized protein</fullName>
    </submittedName>
</protein>
<dbReference type="EMBL" id="JACHMF010000001">
    <property type="protein sequence ID" value="MBB4691544.1"/>
    <property type="molecule type" value="Genomic_DNA"/>
</dbReference>
<organism evidence="2 3">
    <name type="scientific">Paractinoplanes abujensis</name>
    <dbReference type="NCBI Taxonomy" id="882441"/>
    <lineage>
        <taxon>Bacteria</taxon>
        <taxon>Bacillati</taxon>
        <taxon>Actinomycetota</taxon>
        <taxon>Actinomycetes</taxon>
        <taxon>Micromonosporales</taxon>
        <taxon>Micromonosporaceae</taxon>
        <taxon>Paractinoplanes</taxon>
    </lineage>
</organism>
<evidence type="ECO:0000313" key="2">
    <source>
        <dbReference type="EMBL" id="MBB4691544.1"/>
    </source>
</evidence>
<name>A0A7W7CMY7_9ACTN</name>
<sequence>MDLIWVAGALLLSTAIVALTYALRPTSSAPVHRNAAEPAAVSPAPTPPPQPQPQPETFGHGPNHPRVTLSATAIIVELPGFGFAQSWRQLHALPWSSVTSLYLDTATYDSAVALYAEGPGDHRRHLVDAGALSRAQWHTMARRVTDITEGRVRLDVTALDKDRPYERF</sequence>